<dbReference type="Proteomes" id="UP000000768">
    <property type="component" value="Chromosome 4"/>
</dbReference>
<evidence type="ECO:0000313" key="3">
    <source>
        <dbReference type="Proteomes" id="UP000000768"/>
    </source>
</evidence>
<reference evidence="3" key="2">
    <citation type="journal article" date="2018" name="Plant J.">
        <title>The Sorghum bicolor reference genome: improved assembly, gene annotations, a transcriptome atlas, and signatures of genome organization.</title>
        <authorList>
            <person name="McCormick R.F."/>
            <person name="Truong S.K."/>
            <person name="Sreedasyam A."/>
            <person name="Jenkins J."/>
            <person name="Shu S."/>
            <person name="Sims D."/>
            <person name="Kennedy M."/>
            <person name="Amirebrahimi M."/>
            <person name="Weers B.D."/>
            <person name="McKinley B."/>
            <person name="Mattison A."/>
            <person name="Morishige D.T."/>
            <person name="Grimwood J."/>
            <person name="Schmutz J."/>
            <person name="Mullet J.E."/>
        </authorList>
    </citation>
    <scope>NUCLEOTIDE SEQUENCE [LARGE SCALE GENOMIC DNA]</scope>
    <source>
        <strain evidence="3">cv. BTx623</strain>
    </source>
</reference>
<reference evidence="2 3" key="1">
    <citation type="journal article" date="2009" name="Nature">
        <title>The Sorghum bicolor genome and the diversification of grasses.</title>
        <authorList>
            <person name="Paterson A.H."/>
            <person name="Bowers J.E."/>
            <person name="Bruggmann R."/>
            <person name="Dubchak I."/>
            <person name="Grimwood J."/>
            <person name="Gundlach H."/>
            <person name="Haberer G."/>
            <person name="Hellsten U."/>
            <person name="Mitros T."/>
            <person name="Poliakov A."/>
            <person name="Schmutz J."/>
            <person name="Spannagl M."/>
            <person name="Tang H."/>
            <person name="Wang X."/>
            <person name="Wicker T."/>
            <person name="Bharti A.K."/>
            <person name="Chapman J."/>
            <person name="Feltus F.A."/>
            <person name="Gowik U."/>
            <person name="Grigoriev I.V."/>
            <person name="Lyons E."/>
            <person name="Maher C.A."/>
            <person name="Martis M."/>
            <person name="Narechania A."/>
            <person name="Otillar R.P."/>
            <person name="Penning B.W."/>
            <person name="Salamov A.A."/>
            <person name="Wang Y."/>
            <person name="Zhang L."/>
            <person name="Carpita N.C."/>
            <person name="Freeling M."/>
            <person name="Gingle A.R."/>
            <person name="Hash C.T."/>
            <person name="Keller B."/>
            <person name="Klein P."/>
            <person name="Kresovich S."/>
            <person name="McCann M.C."/>
            <person name="Ming R."/>
            <person name="Peterson D.G."/>
            <person name="Mehboob-ur-Rahman"/>
            <person name="Ware D."/>
            <person name="Westhoff P."/>
            <person name="Mayer K.F."/>
            <person name="Messing J."/>
            <person name="Rokhsar D.S."/>
        </authorList>
    </citation>
    <scope>NUCLEOTIDE SEQUENCE [LARGE SCALE GENOMIC DNA]</scope>
    <source>
        <strain evidence="3">cv. BTx623</strain>
    </source>
</reference>
<proteinExistence type="predicted"/>
<name>A0A194YRB3_SORBI</name>
<sequence>MSSGRTSVLKRTTTSASKSKATAAPAAVMAAATRRLPRGSGSALAPTRTGLSNDAAATFIGCGSSSAPAPNPSGHINGMAAADLIHLQSLADDINCSSVHGRRGYPVAAGYSHGAVVMDSSL</sequence>
<protein>
    <submittedName>
        <fullName evidence="2">Uncharacterized protein</fullName>
    </submittedName>
</protein>
<dbReference type="InParanoid" id="A0A194YRB3"/>
<organism evidence="2 3">
    <name type="scientific">Sorghum bicolor</name>
    <name type="common">Sorghum</name>
    <name type="synonym">Sorghum vulgare</name>
    <dbReference type="NCBI Taxonomy" id="4558"/>
    <lineage>
        <taxon>Eukaryota</taxon>
        <taxon>Viridiplantae</taxon>
        <taxon>Streptophyta</taxon>
        <taxon>Embryophyta</taxon>
        <taxon>Tracheophyta</taxon>
        <taxon>Spermatophyta</taxon>
        <taxon>Magnoliopsida</taxon>
        <taxon>Liliopsida</taxon>
        <taxon>Poales</taxon>
        <taxon>Poaceae</taxon>
        <taxon>PACMAD clade</taxon>
        <taxon>Panicoideae</taxon>
        <taxon>Andropogonodae</taxon>
        <taxon>Andropogoneae</taxon>
        <taxon>Sorghinae</taxon>
        <taxon>Sorghum</taxon>
    </lineage>
</organism>
<feature type="region of interest" description="Disordered" evidence="1">
    <location>
        <begin position="1"/>
        <end position="29"/>
    </location>
</feature>
<dbReference type="AlphaFoldDB" id="A0A194YRB3"/>
<feature type="compositionally biased region" description="Low complexity" evidence="1">
    <location>
        <begin position="10"/>
        <end position="29"/>
    </location>
</feature>
<dbReference type="EMBL" id="CM000763">
    <property type="protein sequence ID" value="KXG30732.1"/>
    <property type="molecule type" value="Genomic_DNA"/>
</dbReference>
<accession>A0A194YRB3</accession>
<keyword evidence="3" id="KW-1185">Reference proteome</keyword>
<dbReference type="Gramene" id="KXG30732">
    <property type="protein sequence ID" value="KXG30732"/>
    <property type="gene ID" value="SORBI_3004G233000"/>
</dbReference>
<evidence type="ECO:0000256" key="1">
    <source>
        <dbReference type="SAM" id="MobiDB-lite"/>
    </source>
</evidence>
<gene>
    <name evidence="2" type="ORF">SORBI_3004G233000</name>
</gene>
<dbReference type="OMA" id="SGHINGM"/>
<evidence type="ECO:0000313" key="2">
    <source>
        <dbReference type="EMBL" id="KXG30732.1"/>
    </source>
</evidence>